<dbReference type="RefSeq" id="WP_130856022.1">
    <property type="nucleotide sequence ID" value="NZ_JBHLWO010000002.1"/>
</dbReference>
<evidence type="ECO:0000313" key="3">
    <source>
        <dbReference type="EMBL" id="MFC0319331.1"/>
    </source>
</evidence>
<evidence type="ECO:0000313" key="4">
    <source>
        <dbReference type="Proteomes" id="UP001589774"/>
    </source>
</evidence>
<name>A0ABV6HKW7_9SPHI</name>
<dbReference type="PROSITE" id="PS51257">
    <property type="entry name" value="PROKAR_LIPOPROTEIN"/>
    <property type="match status" value="1"/>
</dbReference>
<evidence type="ECO:0000259" key="2">
    <source>
        <dbReference type="Pfam" id="PF11827"/>
    </source>
</evidence>
<evidence type="ECO:0000256" key="1">
    <source>
        <dbReference type="SAM" id="SignalP"/>
    </source>
</evidence>
<dbReference type="InterPro" id="IPR021782">
    <property type="entry name" value="DUF3347"/>
</dbReference>
<feature type="chain" id="PRO_5045572706" evidence="1">
    <location>
        <begin position="25"/>
        <end position="176"/>
    </location>
</feature>
<accession>A0ABV6HKW7</accession>
<dbReference type="Proteomes" id="UP001589774">
    <property type="component" value="Unassembled WGS sequence"/>
</dbReference>
<protein>
    <submittedName>
        <fullName evidence="3">DUF3347 domain-containing protein</fullName>
    </submittedName>
</protein>
<keyword evidence="1" id="KW-0732">Signal</keyword>
<proteinExistence type="predicted"/>
<dbReference type="Pfam" id="PF11827">
    <property type="entry name" value="DUF3347"/>
    <property type="match status" value="1"/>
</dbReference>
<comment type="caution">
    <text evidence="3">The sequence shown here is derived from an EMBL/GenBank/DDBJ whole genome shotgun (WGS) entry which is preliminary data.</text>
</comment>
<feature type="signal peptide" evidence="1">
    <location>
        <begin position="1"/>
        <end position="24"/>
    </location>
</feature>
<feature type="domain" description="DUF3347" evidence="2">
    <location>
        <begin position="53"/>
        <end position="125"/>
    </location>
</feature>
<dbReference type="EMBL" id="JBHLWO010000002">
    <property type="protein sequence ID" value="MFC0319331.1"/>
    <property type="molecule type" value="Genomic_DNA"/>
</dbReference>
<reference evidence="3 4" key="1">
    <citation type="submission" date="2024-09" db="EMBL/GenBank/DDBJ databases">
        <authorList>
            <person name="Sun Q."/>
            <person name="Mori K."/>
        </authorList>
    </citation>
    <scope>NUCLEOTIDE SEQUENCE [LARGE SCALE GENOMIC DNA]</scope>
    <source>
        <strain evidence="3 4">CCM 7765</strain>
    </source>
</reference>
<gene>
    <name evidence="3" type="ORF">ACFFI0_13505</name>
</gene>
<organism evidence="3 4">
    <name type="scientific">Olivibacter oleidegradans</name>
    <dbReference type="NCBI Taxonomy" id="760123"/>
    <lineage>
        <taxon>Bacteria</taxon>
        <taxon>Pseudomonadati</taxon>
        <taxon>Bacteroidota</taxon>
        <taxon>Sphingobacteriia</taxon>
        <taxon>Sphingobacteriales</taxon>
        <taxon>Sphingobacteriaceae</taxon>
        <taxon>Olivibacter</taxon>
    </lineage>
</organism>
<sequence>MKRRKGISPLFYTALAILFISCHSGPNKKGQDADTTRVSEQGIVIENDTLSQVFAAYIKVKDALVASDPKLAGEASNRLSESLKGIHGCENTAILAQELANSTDLALQRSAFSAISKDLIDMYQRPSLSAGKIYVIHCPMYNNKAGGDWLSTSPEIKNPYFGEEMLTCGTVTQEIK</sequence>
<keyword evidence="4" id="KW-1185">Reference proteome</keyword>